<accession>A0AC61N1D6</accession>
<dbReference type="Proteomes" id="UP000682782">
    <property type="component" value="Chromosome"/>
</dbReference>
<name>A0AC61N1D6_9FIRM</name>
<organism evidence="1 2">
    <name type="scientific">Aristaeella hokkaidonensis</name>
    <dbReference type="NCBI Taxonomy" id="3046382"/>
    <lineage>
        <taxon>Bacteria</taxon>
        <taxon>Bacillati</taxon>
        <taxon>Bacillota</taxon>
        <taxon>Clostridia</taxon>
        <taxon>Eubacteriales</taxon>
        <taxon>Aristaeellaceae</taxon>
        <taxon>Aristaeella</taxon>
    </lineage>
</organism>
<keyword evidence="2" id="KW-1185">Reference proteome</keyword>
<proteinExistence type="predicted"/>
<evidence type="ECO:0000313" key="1">
    <source>
        <dbReference type="EMBL" id="QUC65790.1"/>
    </source>
</evidence>
<gene>
    <name evidence="1" type="ORF">JYE49_07795</name>
</gene>
<reference evidence="1" key="1">
    <citation type="submission" date="2021-01" db="EMBL/GenBank/DDBJ databases">
        <title>Complete genome sequence of Clostridiales bacterium R-7.</title>
        <authorList>
            <person name="Mahoney-Kurpe S.C."/>
            <person name="Palevich N."/>
            <person name="Koike S."/>
            <person name="Moon C.D."/>
            <person name="Attwood G.T."/>
        </authorList>
    </citation>
    <scope>NUCLEOTIDE SEQUENCE</scope>
    <source>
        <strain evidence="1">R-7</strain>
    </source>
</reference>
<protein>
    <submittedName>
        <fullName evidence="1">DUF4037 domain-containing protein</fullName>
    </submittedName>
</protein>
<dbReference type="EMBL" id="CP068393">
    <property type="protein sequence ID" value="QUC65790.1"/>
    <property type="molecule type" value="Genomic_DNA"/>
</dbReference>
<sequence length="314" mass="35621">MTGLELARAYWETYGVPMIREQFPEYEEIAAAALTGSGSECYGFDDDISRDHDFEPGFCLFIPGEEIVDRRTAFLMERAYAKLPAEFEGYRRQKLQPVGGQRHGVFRIDEYFTEKIGCPAEQLTTEQWLRLPEYALAEAVNGEVFRDPAGLLTDCRTLLKNMPEDIRRKRLAGRLLLMAQSGQYNYQRCLKHGETGAAQLAVGEFVKNTLSAVFLLNRAYMPYYKWSFRALKALPGGEDLGRSLEWLLTTDNGETIAEDKYFCMEGIASQVIDLLQEQGLTEATCGDLEKHAYSVNDGIKDGEVRNLHILYCVE</sequence>
<evidence type="ECO:0000313" key="2">
    <source>
        <dbReference type="Proteomes" id="UP000682782"/>
    </source>
</evidence>